<keyword evidence="10" id="KW-0186">Copper</keyword>
<proteinExistence type="inferred from homology"/>
<dbReference type="GO" id="GO:0046688">
    <property type="term" value="P:response to copper ion"/>
    <property type="evidence" value="ECO:0007669"/>
    <property type="project" value="InterPro"/>
</dbReference>
<dbReference type="Pfam" id="PF04234">
    <property type="entry name" value="CopC"/>
    <property type="match status" value="1"/>
</dbReference>
<sequence length="720" mass="73898">MPSLTSLAPAGPTATRSRTTATARRLMAICGTLLAALLCALSVGASSASAHAALTSTDPADGSVVKTAPREVTLNFSEGVLLSGDSVRVLDPKGKRVDTGKTAHVGGKSSTAAAGLHSGLPDGTYTVAWKAVSEDSHPVSGAFTFSIGAPSKTTAKVSTGGGSDSTVGTLYGIGRYAAYGGFAALVGGCVFAGLCRSSRPVRKIAVGGWVTVFTATLLLLLLRGPYTDGEGIGGVLDLGRLGDVLSTKPGAALLSRLLLLGAAAIFLAVLFGSYTRRSGDAEVDARRRQDLAFGLGFGGTVMAVGLAATWAMAEHASVGLQRQLAMPVDVIHLIAVGVWMGGLASLAVTLRAGEPIERAAVRRFSRLAFGSVVALVVTGLYQSWRQVGSWSALTDTEYGRWLLVKVGLVAVLVGIAAVSRRWTGRLTDATAEKESEAESASEAASDAKATTEARAEAGTDAEAAAAVKAAQPARTGAADAAIDTPAEAESAEANEAKSAAAEPGESEPGESESGESESGEESDDGDPVRAAQLARQRAAKGKATTLRERDADRERSGLRRSVIAETVVAVVLLAVATVLSGTQPGRAETEQAGAAATQPGRGRLNVDPVSVLIPYNTGPKSGRGKAVVMIEPALPGDNALHVFTTDLADRPVDVPEVKLSLTLGSKGIGPLRIPLERLSTGHWSARTVQLPMAGTWQLSLTVRTSDIDQVTETRNVKVAQ</sequence>
<dbReference type="PANTHER" id="PTHR34820:SF4">
    <property type="entry name" value="INNER MEMBRANE PROTEIN YEBZ"/>
    <property type="match status" value="1"/>
</dbReference>
<dbReference type="EMBL" id="JAALLH010000001">
    <property type="protein sequence ID" value="NIY66728.1"/>
    <property type="molecule type" value="Genomic_DNA"/>
</dbReference>
<evidence type="ECO:0000256" key="4">
    <source>
        <dbReference type="ARBA" id="ARBA00022475"/>
    </source>
</evidence>
<keyword evidence="6" id="KW-0479">Metal-binding</keyword>
<comment type="caution">
    <text evidence="17">The sequence shown here is derived from an EMBL/GenBank/DDBJ whole genome shotgun (WGS) entry which is preliminary data.</text>
</comment>
<evidence type="ECO:0000256" key="3">
    <source>
        <dbReference type="ARBA" id="ARBA00010509"/>
    </source>
</evidence>
<evidence type="ECO:0000256" key="5">
    <source>
        <dbReference type="ARBA" id="ARBA00022692"/>
    </source>
</evidence>
<evidence type="ECO:0000256" key="10">
    <source>
        <dbReference type="ARBA" id="ARBA00023008"/>
    </source>
</evidence>
<dbReference type="InterPro" id="IPR032694">
    <property type="entry name" value="CopC/D"/>
</dbReference>
<dbReference type="GO" id="GO:0042597">
    <property type="term" value="C:periplasmic space"/>
    <property type="evidence" value="ECO:0007669"/>
    <property type="project" value="UniProtKB-SubCell"/>
</dbReference>
<dbReference type="FunFam" id="2.60.40.1220:FF:000001">
    <property type="entry name" value="CopC domain-containing protein YobA"/>
    <property type="match status" value="1"/>
</dbReference>
<feature type="compositionally biased region" description="Acidic residues" evidence="13">
    <location>
        <begin position="504"/>
        <end position="525"/>
    </location>
</feature>
<dbReference type="PANTHER" id="PTHR34820">
    <property type="entry name" value="INNER MEMBRANE PROTEIN YEBZ"/>
    <property type="match status" value="1"/>
</dbReference>
<dbReference type="AlphaFoldDB" id="A0A7X6AY73"/>
<evidence type="ECO:0000259" key="16">
    <source>
        <dbReference type="Pfam" id="PF05425"/>
    </source>
</evidence>
<evidence type="ECO:0000256" key="11">
    <source>
        <dbReference type="ARBA" id="ARBA00023136"/>
    </source>
</evidence>
<feature type="transmembrane region" description="Helical" evidence="14">
    <location>
        <begin position="176"/>
        <end position="194"/>
    </location>
</feature>
<feature type="domain" description="CopC" evidence="15">
    <location>
        <begin position="51"/>
        <end position="147"/>
    </location>
</feature>
<feature type="compositionally biased region" description="Low complexity" evidence="13">
    <location>
        <begin position="438"/>
        <end position="448"/>
    </location>
</feature>
<evidence type="ECO:0000313" key="17">
    <source>
        <dbReference type="EMBL" id="NIY66728.1"/>
    </source>
</evidence>
<feature type="region of interest" description="Disordered" evidence="13">
    <location>
        <begin position="430"/>
        <end position="557"/>
    </location>
</feature>
<dbReference type="GO" id="GO:0005886">
    <property type="term" value="C:plasma membrane"/>
    <property type="evidence" value="ECO:0007669"/>
    <property type="project" value="UniProtKB-SubCell"/>
</dbReference>
<keyword evidence="4" id="KW-1003">Cell membrane</keyword>
<reference evidence="17 18" key="1">
    <citation type="submission" date="2020-02" db="EMBL/GenBank/DDBJ databases">
        <title>Streptomyces malaysiensis DSM14702 (JHCC583434, PFL_A843) Genome sequencing and assembly.</title>
        <authorList>
            <person name="Samborskyy M."/>
        </authorList>
    </citation>
    <scope>NUCLEOTIDE SEQUENCE [LARGE SCALE GENOMIC DNA]</scope>
    <source>
        <strain evidence="17 18">DSM 14702</strain>
    </source>
</reference>
<keyword evidence="11 14" id="KW-0472">Membrane</keyword>
<dbReference type="InterPro" id="IPR008457">
    <property type="entry name" value="Cu-R_CopD_dom"/>
</dbReference>
<evidence type="ECO:0000259" key="15">
    <source>
        <dbReference type="Pfam" id="PF04234"/>
    </source>
</evidence>
<keyword evidence="8" id="KW-0574">Periplasm</keyword>
<evidence type="ECO:0000256" key="1">
    <source>
        <dbReference type="ARBA" id="ARBA00004418"/>
    </source>
</evidence>
<feature type="transmembrane region" description="Helical" evidence="14">
    <location>
        <begin position="206"/>
        <end position="226"/>
    </location>
</feature>
<evidence type="ECO:0000256" key="13">
    <source>
        <dbReference type="SAM" id="MobiDB-lite"/>
    </source>
</evidence>
<dbReference type="RefSeq" id="WP_167502348.1">
    <property type="nucleotide sequence ID" value="NZ_JAALLH010000001.1"/>
</dbReference>
<feature type="compositionally biased region" description="Low complexity" evidence="13">
    <location>
        <begin position="458"/>
        <end position="503"/>
    </location>
</feature>
<dbReference type="Gene3D" id="2.60.40.1220">
    <property type="match status" value="1"/>
</dbReference>
<dbReference type="InterPro" id="IPR014756">
    <property type="entry name" value="Ig_E-set"/>
</dbReference>
<evidence type="ECO:0000256" key="12">
    <source>
        <dbReference type="ARBA" id="ARBA00070395"/>
    </source>
</evidence>
<evidence type="ECO:0000256" key="9">
    <source>
        <dbReference type="ARBA" id="ARBA00022989"/>
    </source>
</evidence>
<keyword evidence="7" id="KW-0732">Signal</keyword>
<name>A0A7X6AY73_STRMQ</name>
<feature type="transmembrane region" description="Helical" evidence="14">
    <location>
        <begin position="562"/>
        <end position="581"/>
    </location>
</feature>
<dbReference type="InterPro" id="IPR014755">
    <property type="entry name" value="Cu-Rt/internalin_Ig-like"/>
</dbReference>
<dbReference type="GO" id="GO:0005507">
    <property type="term" value="F:copper ion binding"/>
    <property type="evidence" value="ECO:0007669"/>
    <property type="project" value="InterPro"/>
</dbReference>
<evidence type="ECO:0000256" key="6">
    <source>
        <dbReference type="ARBA" id="ARBA00022723"/>
    </source>
</evidence>
<protein>
    <recommendedName>
        <fullName evidence="12">Protein YobA</fullName>
    </recommendedName>
</protein>
<evidence type="ECO:0000256" key="14">
    <source>
        <dbReference type="SAM" id="Phobius"/>
    </source>
</evidence>
<comment type="subcellular location">
    <subcellularLocation>
        <location evidence="2">Cell membrane</location>
        <topology evidence="2">Multi-pass membrane protein</topology>
    </subcellularLocation>
    <subcellularLocation>
        <location evidence="1">Periplasm</location>
    </subcellularLocation>
</comment>
<evidence type="ECO:0000256" key="2">
    <source>
        <dbReference type="ARBA" id="ARBA00004651"/>
    </source>
</evidence>
<dbReference type="Pfam" id="PF05425">
    <property type="entry name" value="CopD"/>
    <property type="match status" value="1"/>
</dbReference>
<organism evidence="17 18">
    <name type="scientific">Streptomyces malaysiensis</name>
    <dbReference type="NCBI Taxonomy" id="92644"/>
    <lineage>
        <taxon>Bacteria</taxon>
        <taxon>Bacillati</taxon>
        <taxon>Actinomycetota</taxon>
        <taxon>Actinomycetes</taxon>
        <taxon>Kitasatosporales</taxon>
        <taxon>Streptomycetaceae</taxon>
        <taxon>Streptomyces</taxon>
        <taxon>Streptomyces violaceusniger group</taxon>
    </lineage>
</organism>
<feature type="transmembrane region" description="Helical" evidence="14">
    <location>
        <begin position="251"/>
        <end position="271"/>
    </location>
</feature>
<gene>
    <name evidence="17" type="ORF">SMALB_4758</name>
</gene>
<evidence type="ECO:0000256" key="7">
    <source>
        <dbReference type="ARBA" id="ARBA00022729"/>
    </source>
</evidence>
<evidence type="ECO:0000313" key="18">
    <source>
        <dbReference type="Proteomes" id="UP000536624"/>
    </source>
</evidence>
<keyword evidence="9 14" id="KW-1133">Transmembrane helix</keyword>
<keyword evidence="5 14" id="KW-0812">Transmembrane</keyword>
<feature type="transmembrane region" description="Helical" evidence="14">
    <location>
        <begin position="401"/>
        <end position="418"/>
    </location>
</feature>
<accession>A0A7X6AY73</accession>
<comment type="similarity">
    <text evidence="3">Belongs to the CopC family.</text>
</comment>
<dbReference type="Proteomes" id="UP000536624">
    <property type="component" value="Unassembled WGS sequence"/>
</dbReference>
<feature type="transmembrane region" description="Helical" evidence="14">
    <location>
        <begin position="291"/>
        <end position="310"/>
    </location>
</feature>
<dbReference type="SUPFAM" id="SSF81296">
    <property type="entry name" value="E set domains"/>
    <property type="match status" value="1"/>
</dbReference>
<feature type="compositionally biased region" description="Basic and acidic residues" evidence="13">
    <location>
        <begin position="545"/>
        <end position="557"/>
    </location>
</feature>
<feature type="transmembrane region" description="Helical" evidence="14">
    <location>
        <begin position="364"/>
        <end position="381"/>
    </location>
</feature>
<feature type="transmembrane region" description="Helical" evidence="14">
    <location>
        <begin position="330"/>
        <end position="352"/>
    </location>
</feature>
<evidence type="ECO:0000256" key="8">
    <source>
        <dbReference type="ARBA" id="ARBA00022764"/>
    </source>
</evidence>
<dbReference type="InterPro" id="IPR007348">
    <property type="entry name" value="CopC_dom"/>
</dbReference>
<dbReference type="GO" id="GO:0006825">
    <property type="term" value="P:copper ion transport"/>
    <property type="evidence" value="ECO:0007669"/>
    <property type="project" value="InterPro"/>
</dbReference>
<feature type="domain" description="Copper resistance protein D" evidence="16">
    <location>
        <begin position="359"/>
        <end position="436"/>
    </location>
</feature>